<dbReference type="AlphaFoldDB" id="A0A318FT65"/>
<evidence type="ECO:0000313" key="2">
    <source>
        <dbReference type="EMBL" id="PXW42184.1"/>
    </source>
</evidence>
<comment type="caution">
    <text evidence="2">The sequence shown here is derived from an EMBL/GenBank/DDBJ whole genome shotgun (WGS) entry which is preliminary data.</text>
</comment>
<protein>
    <submittedName>
        <fullName evidence="2">Uncharacterized protein</fullName>
    </submittedName>
</protein>
<sequence>MATTDTQQTAQFAAQAAVSAAEAKQYLLSIEQPVIDISESVADAQNAAAAAEMARDQAQGISTSLVQTIDSQLSEQETQFESQMTTQQSSFESSQSERESAFEEKSNEFESRFSSQLSTQESTFSESQTDKENRFQQFLLSSGYVFLGDYEDGPFQFSARNQYIRYDNQCYRLNAATDVGFTTTGTDAASFASDVTHFVLMDGDTLRQNLGSGEKGFGTDMVSLAIQEYINEKGLLSDTSITHWFGNPTFEVFGAIPDDITKASENAIAINKALQWSRENNGRPVSPTQGVSYYFDDTLEFVDRGDGTGVGKSARVVGPNDISSLLIPVGGDGAKPAIRAVGNLGTSGGMSARGVQIAGLKIMAGDWLLTPDDEGVYPAVVHLENISLWGLFTDFQVWYSQGRGVLAKAVTECFFGEIEVRAAKSYGWEQYEPNPTYNADDPMFMECSYNRYVRVKAMSCNNYGIQALFTGGNALRFEHCKFQEGLIGMRFVRTHGVRIDTPYYDGPADRYATGEKIAIQIDGPGAANFSITGGRCWNCHVGVDFIQCNLASVMDLNMDFTSPAGSNIYGVRAGVLVTLPVDTNVATYQDNSTKGVISGFMRTYDTGYSPQWTITNGSVSVGNGTQTGRKTRNFNKVEVNARLVVGSSTVIEGANLTLILPYNTVVTGQSLSCIAYDVSAAKFYHGRALISGQGATLVFEKYLTAYAVSPSTAYPFYPAAGDFFQIEGYYFLK</sequence>
<dbReference type="EMBL" id="QJJG01000014">
    <property type="protein sequence ID" value="PXW42184.1"/>
    <property type="molecule type" value="Genomic_DNA"/>
</dbReference>
<feature type="compositionally biased region" description="Basic and acidic residues" evidence="1">
    <location>
        <begin position="95"/>
        <end position="111"/>
    </location>
</feature>
<gene>
    <name evidence="2" type="ORF">DET57_114176</name>
</gene>
<feature type="region of interest" description="Disordered" evidence="1">
    <location>
        <begin position="81"/>
        <end position="130"/>
    </location>
</feature>
<organism evidence="2 3">
    <name type="scientific">Klebsiella oxytoca</name>
    <dbReference type="NCBI Taxonomy" id="571"/>
    <lineage>
        <taxon>Bacteria</taxon>
        <taxon>Pseudomonadati</taxon>
        <taxon>Pseudomonadota</taxon>
        <taxon>Gammaproteobacteria</taxon>
        <taxon>Enterobacterales</taxon>
        <taxon>Enterobacteriaceae</taxon>
        <taxon>Klebsiella/Raoultella group</taxon>
        <taxon>Klebsiella</taxon>
    </lineage>
</organism>
<proteinExistence type="predicted"/>
<dbReference type="RefSeq" id="WP_181421848.1">
    <property type="nucleotide sequence ID" value="NZ_QJJG01000014.1"/>
</dbReference>
<evidence type="ECO:0000256" key="1">
    <source>
        <dbReference type="SAM" id="MobiDB-lite"/>
    </source>
</evidence>
<feature type="compositionally biased region" description="Low complexity" evidence="1">
    <location>
        <begin position="113"/>
        <end position="127"/>
    </location>
</feature>
<feature type="compositionally biased region" description="Low complexity" evidence="1">
    <location>
        <begin position="81"/>
        <end position="94"/>
    </location>
</feature>
<reference evidence="2 3" key="1">
    <citation type="submission" date="2018-05" db="EMBL/GenBank/DDBJ databases">
        <title>Freshwater and sediment microbial communities from various areas in North America, analyzing microbe dynamics in response to fracking.</title>
        <authorList>
            <person name="Lamendella R."/>
        </authorList>
    </citation>
    <scope>NUCLEOTIDE SEQUENCE [LARGE SCALE GENOMIC DNA]</scope>
    <source>
        <strain evidence="2 3">67</strain>
    </source>
</reference>
<dbReference type="Proteomes" id="UP000247485">
    <property type="component" value="Unassembled WGS sequence"/>
</dbReference>
<evidence type="ECO:0000313" key="3">
    <source>
        <dbReference type="Proteomes" id="UP000247485"/>
    </source>
</evidence>
<name>A0A318FT65_KLEOX</name>
<accession>A0A318FT65</accession>